<dbReference type="InterPro" id="IPR013805">
    <property type="entry name" value="GrpE_CC"/>
</dbReference>
<dbReference type="SUPFAM" id="SSF58014">
    <property type="entry name" value="Coiled-coil domain of nucleotide exchange factor GrpE"/>
    <property type="match status" value="1"/>
</dbReference>
<comment type="function">
    <text evidence="7 10">Participates actively in the response to hyperosmotic and heat shock by preventing the aggregation of stress-denatured proteins, in association with DnaK and GrpE. It is the nucleotide exchange factor for DnaK and may function as a thermosensor. Unfolded proteins bind initially to DnaJ; upon interaction with the DnaJ-bound protein, DnaK hydrolyzes its bound ATP, resulting in the formation of a stable complex. GrpE releases ADP from DnaK; ATP binding to DnaK triggers the release of the substrate protein, thus completing the reaction cycle. Several rounds of ATP-dependent interactions between DnaJ, DnaK and GrpE are required for fully efficient folding.</text>
</comment>
<evidence type="ECO:0000256" key="4">
    <source>
        <dbReference type="ARBA" id="ARBA00022490"/>
    </source>
</evidence>
<dbReference type="SUPFAM" id="SSF51064">
    <property type="entry name" value="Head domain of nucleotide exchange factor GrpE"/>
    <property type="match status" value="1"/>
</dbReference>
<comment type="subunit">
    <text evidence="3 10">Homodimer.</text>
</comment>
<dbReference type="InterPro" id="IPR000740">
    <property type="entry name" value="GrpE"/>
</dbReference>
<gene>
    <name evidence="10 13" type="primary">grpE</name>
    <name evidence="13" type="ORF">IAA48_03120</name>
</gene>
<evidence type="ECO:0000313" key="13">
    <source>
        <dbReference type="EMBL" id="HIW85464.1"/>
    </source>
</evidence>
<dbReference type="Pfam" id="PF01025">
    <property type="entry name" value="GrpE"/>
    <property type="match status" value="1"/>
</dbReference>
<organism evidence="13 14">
    <name type="scientific">Candidatus Eubacterium faecipullorum</name>
    <dbReference type="NCBI Taxonomy" id="2838571"/>
    <lineage>
        <taxon>Bacteria</taxon>
        <taxon>Bacillati</taxon>
        <taxon>Bacillota</taxon>
        <taxon>Clostridia</taxon>
        <taxon>Eubacteriales</taxon>
        <taxon>Eubacteriaceae</taxon>
        <taxon>Eubacterium</taxon>
    </lineage>
</organism>
<evidence type="ECO:0000256" key="10">
    <source>
        <dbReference type="HAMAP-Rule" id="MF_01151"/>
    </source>
</evidence>
<reference evidence="13" key="1">
    <citation type="journal article" date="2021" name="PeerJ">
        <title>Extensive microbial diversity within the chicken gut microbiome revealed by metagenomics and culture.</title>
        <authorList>
            <person name="Gilroy R."/>
            <person name="Ravi A."/>
            <person name="Getino M."/>
            <person name="Pursley I."/>
            <person name="Horton D.L."/>
            <person name="Alikhan N.F."/>
            <person name="Baker D."/>
            <person name="Gharbi K."/>
            <person name="Hall N."/>
            <person name="Watson M."/>
            <person name="Adriaenssens E.M."/>
            <person name="Foster-Nyarko E."/>
            <person name="Jarju S."/>
            <person name="Secka A."/>
            <person name="Antonio M."/>
            <person name="Oren A."/>
            <person name="Chaudhuri R.R."/>
            <person name="La Ragione R."/>
            <person name="Hildebrand F."/>
            <person name="Pallen M.J."/>
        </authorList>
    </citation>
    <scope>NUCLEOTIDE SEQUENCE</scope>
    <source>
        <strain evidence="13">421</strain>
    </source>
</reference>
<proteinExistence type="inferred from homology"/>
<dbReference type="CDD" id="cd00446">
    <property type="entry name" value="GrpE"/>
    <property type="match status" value="1"/>
</dbReference>
<evidence type="ECO:0000313" key="14">
    <source>
        <dbReference type="Proteomes" id="UP000824205"/>
    </source>
</evidence>
<comment type="caution">
    <text evidence="13">The sequence shown here is derived from an EMBL/GenBank/DDBJ whole genome shotgun (WGS) entry which is preliminary data.</text>
</comment>
<evidence type="ECO:0000256" key="8">
    <source>
        <dbReference type="ARBA" id="ARBA00072274"/>
    </source>
</evidence>
<protein>
    <recommendedName>
        <fullName evidence="8 10">Protein GrpE</fullName>
    </recommendedName>
    <alternativeName>
        <fullName evidence="9 10">HSP-70 cofactor</fullName>
    </alternativeName>
</protein>
<evidence type="ECO:0000256" key="5">
    <source>
        <dbReference type="ARBA" id="ARBA00023016"/>
    </source>
</evidence>
<comment type="subcellular location">
    <subcellularLocation>
        <location evidence="1 10">Cytoplasm</location>
    </subcellularLocation>
</comment>
<dbReference type="GO" id="GO:0000774">
    <property type="term" value="F:adenyl-nucleotide exchange factor activity"/>
    <property type="evidence" value="ECO:0007669"/>
    <property type="project" value="InterPro"/>
</dbReference>
<keyword evidence="5 10" id="KW-0346">Stress response</keyword>
<dbReference type="GO" id="GO:0006457">
    <property type="term" value="P:protein folding"/>
    <property type="evidence" value="ECO:0007669"/>
    <property type="project" value="InterPro"/>
</dbReference>
<evidence type="ECO:0000256" key="9">
    <source>
        <dbReference type="ARBA" id="ARBA00076414"/>
    </source>
</evidence>
<dbReference type="GO" id="GO:0005737">
    <property type="term" value="C:cytoplasm"/>
    <property type="evidence" value="ECO:0007669"/>
    <property type="project" value="UniProtKB-SubCell"/>
</dbReference>
<dbReference type="GO" id="GO:0051082">
    <property type="term" value="F:unfolded protein binding"/>
    <property type="evidence" value="ECO:0007669"/>
    <property type="project" value="TreeGrafter"/>
</dbReference>
<reference evidence="13" key="2">
    <citation type="submission" date="2021-04" db="EMBL/GenBank/DDBJ databases">
        <authorList>
            <person name="Gilroy R."/>
        </authorList>
    </citation>
    <scope>NUCLEOTIDE SEQUENCE</scope>
    <source>
        <strain evidence="13">421</strain>
    </source>
</reference>
<dbReference type="PRINTS" id="PR00773">
    <property type="entry name" value="GRPEPROTEIN"/>
</dbReference>
<keyword evidence="4 10" id="KW-0963">Cytoplasm</keyword>
<comment type="similarity">
    <text evidence="2 10 11">Belongs to the GrpE family.</text>
</comment>
<feature type="compositionally biased region" description="Basic and acidic residues" evidence="12">
    <location>
        <begin position="1"/>
        <end position="19"/>
    </location>
</feature>
<dbReference type="Gene3D" id="2.30.22.10">
    <property type="entry name" value="Head domain of nucleotide exchange factor GrpE"/>
    <property type="match status" value="1"/>
</dbReference>
<dbReference type="PANTHER" id="PTHR21237">
    <property type="entry name" value="GRPE PROTEIN"/>
    <property type="match status" value="1"/>
</dbReference>
<keyword evidence="6 10" id="KW-0143">Chaperone</keyword>
<evidence type="ECO:0000256" key="11">
    <source>
        <dbReference type="RuleBase" id="RU004478"/>
    </source>
</evidence>
<evidence type="ECO:0000256" key="1">
    <source>
        <dbReference type="ARBA" id="ARBA00004496"/>
    </source>
</evidence>
<dbReference type="InterPro" id="IPR009012">
    <property type="entry name" value="GrpE_head"/>
</dbReference>
<evidence type="ECO:0000256" key="6">
    <source>
        <dbReference type="ARBA" id="ARBA00023186"/>
    </source>
</evidence>
<dbReference type="GO" id="GO:0051087">
    <property type="term" value="F:protein-folding chaperone binding"/>
    <property type="evidence" value="ECO:0007669"/>
    <property type="project" value="InterPro"/>
</dbReference>
<dbReference type="Proteomes" id="UP000824205">
    <property type="component" value="Unassembled WGS sequence"/>
</dbReference>
<dbReference type="NCBIfam" id="NF010757">
    <property type="entry name" value="PRK14160.1"/>
    <property type="match status" value="1"/>
</dbReference>
<dbReference type="HAMAP" id="MF_01151">
    <property type="entry name" value="GrpE"/>
    <property type="match status" value="1"/>
</dbReference>
<accession>A0A9D1RD49</accession>
<dbReference type="AlphaFoldDB" id="A0A9D1RD49"/>
<evidence type="ECO:0000256" key="3">
    <source>
        <dbReference type="ARBA" id="ARBA00011738"/>
    </source>
</evidence>
<dbReference type="Gene3D" id="3.90.20.20">
    <property type="match status" value="1"/>
</dbReference>
<feature type="compositionally biased region" description="Low complexity" evidence="12">
    <location>
        <begin position="20"/>
        <end position="31"/>
    </location>
</feature>
<feature type="region of interest" description="Disordered" evidence="12">
    <location>
        <begin position="1"/>
        <end position="54"/>
    </location>
</feature>
<dbReference type="GO" id="GO:0042803">
    <property type="term" value="F:protein homodimerization activity"/>
    <property type="evidence" value="ECO:0007669"/>
    <property type="project" value="InterPro"/>
</dbReference>
<dbReference type="NCBIfam" id="NF010738">
    <property type="entry name" value="PRK14140.1"/>
    <property type="match status" value="1"/>
</dbReference>
<evidence type="ECO:0000256" key="7">
    <source>
        <dbReference type="ARBA" id="ARBA00053401"/>
    </source>
</evidence>
<sequence length="186" mass="21198">MNKKEKDTKKKPSKKETAAKDTAQANESAAPEEAEKKEPVQQENPLQQELDETKDRLLRITAEYSNYKRRSELEKQEAYTYAKAQTIKELLPVIDNLERALANETKDYDAFKKGVEMTFDNLTSVLEKLGIEVFGEPGEIFDPNLHNAVMHVEDENYKSGEIVDVFQKGYKIGDKIVRPAMVKSAN</sequence>
<evidence type="ECO:0000256" key="12">
    <source>
        <dbReference type="SAM" id="MobiDB-lite"/>
    </source>
</evidence>
<dbReference type="FunFam" id="2.30.22.10:FF:000001">
    <property type="entry name" value="Protein GrpE"/>
    <property type="match status" value="1"/>
</dbReference>
<dbReference type="PANTHER" id="PTHR21237:SF23">
    <property type="entry name" value="GRPE PROTEIN HOMOLOG, MITOCHONDRIAL"/>
    <property type="match status" value="1"/>
</dbReference>
<evidence type="ECO:0000256" key="2">
    <source>
        <dbReference type="ARBA" id="ARBA00009054"/>
    </source>
</evidence>
<name>A0A9D1RD49_9FIRM</name>
<dbReference type="EMBL" id="DXGE01000012">
    <property type="protein sequence ID" value="HIW85464.1"/>
    <property type="molecule type" value="Genomic_DNA"/>
</dbReference>